<evidence type="ECO:0000256" key="7">
    <source>
        <dbReference type="ARBA" id="ARBA00023136"/>
    </source>
</evidence>
<dbReference type="PROSITE" id="PS51049">
    <property type="entry name" value="KASH"/>
    <property type="match status" value="1"/>
</dbReference>
<gene>
    <name evidence="13" type="ORF">HOLleu_09009</name>
</gene>
<comment type="subcellular location">
    <subcellularLocation>
        <location evidence="1">Nucleus membrane</location>
    </subcellularLocation>
</comment>
<dbReference type="OrthoDB" id="18853at2759"/>
<evidence type="ECO:0000256" key="10">
    <source>
        <dbReference type="SAM" id="Coils"/>
    </source>
</evidence>
<dbReference type="FunFam" id="1.20.58.60:FF:000157">
    <property type="entry name" value="Nesprin-1 isoform 1"/>
    <property type="match status" value="1"/>
</dbReference>
<dbReference type="PANTHER" id="PTHR14514:SF7">
    <property type="entry name" value="KASH DOMAIN-CONTAINING PROTEIN"/>
    <property type="match status" value="1"/>
</dbReference>
<feature type="domain" description="KASH" evidence="12">
    <location>
        <begin position="1476"/>
        <end position="1535"/>
    </location>
</feature>
<keyword evidence="14" id="KW-1185">Reference proteome</keyword>
<evidence type="ECO:0000256" key="2">
    <source>
        <dbReference type="ARBA" id="ARBA00008619"/>
    </source>
</evidence>
<dbReference type="InterPro" id="IPR002017">
    <property type="entry name" value="Spectrin_repeat"/>
</dbReference>
<proteinExistence type="inferred from homology"/>
<dbReference type="Gene3D" id="1.20.58.60">
    <property type="match status" value="7"/>
</dbReference>
<evidence type="ECO:0000313" key="14">
    <source>
        <dbReference type="Proteomes" id="UP001152320"/>
    </source>
</evidence>
<feature type="coiled-coil region" evidence="10">
    <location>
        <begin position="543"/>
        <end position="570"/>
    </location>
</feature>
<keyword evidence="3" id="KW-0597">Phosphoprotein</keyword>
<dbReference type="FunFam" id="1.20.58.60:FF:000233">
    <property type="entry name" value="nesprin-1 isoform X9"/>
    <property type="match status" value="1"/>
</dbReference>
<comment type="caution">
    <text evidence="13">The sequence shown here is derived from an EMBL/GenBank/DDBJ whole genome shotgun (WGS) entry which is preliminary data.</text>
</comment>
<keyword evidence="6" id="KW-1133">Transmembrane helix</keyword>
<reference evidence="13" key="1">
    <citation type="submission" date="2021-10" db="EMBL/GenBank/DDBJ databases">
        <title>Tropical sea cucumber genome reveals ecological adaptation and Cuvierian tubules defense mechanism.</title>
        <authorList>
            <person name="Chen T."/>
        </authorList>
    </citation>
    <scope>NUCLEOTIDE SEQUENCE</scope>
    <source>
        <strain evidence="13">Nanhai2018</strain>
        <tissue evidence="13">Muscle</tissue>
    </source>
</reference>
<evidence type="ECO:0000256" key="9">
    <source>
        <dbReference type="PROSITE-ProRule" id="PRU00385"/>
    </source>
</evidence>
<dbReference type="InterPro" id="IPR012315">
    <property type="entry name" value="KASH"/>
</dbReference>
<evidence type="ECO:0000256" key="1">
    <source>
        <dbReference type="ARBA" id="ARBA00004126"/>
    </source>
</evidence>
<dbReference type="SMART" id="SM01249">
    <property type="entry name" value="KASH"/>
    <property type="match status" value="1"/>
</dbReference>
<dbReference type="CDD" id="cd00176">
    <property type="entry name" value="SPEC"/>
    <property type="match status" value="5"/>
</dbReference>
<keyword evidence="8" id="KW-0539">Nucleus</keyword>
<evidence type="ECO:0000256" key="4">
    <source>
        <dbReference type="ARBA" id="ARBA00022692"/>
    </source>
</evidence>
<dbReference type="SUPFAM" id="SSF46966">
    <property type="entry name" value="Spectrin repeat"/>
    <property type="match status" value="9"/>
</dbReference>
<sequence length="1535" mass="178001">MNGEPEETLEERLKRLQACKDLVSEVSTYKEVESLCDLTPLLTRYMDESTKGNIMSRCKVLGQKQDTLKQTLERHIKAEEADVLLQSQVRDRTAKLQSWLAETAKVIEDTDPSCSANENSIRERMASLKTILVQFMENQPELNALNSMGYRYSLDEENNKNLTNLNTRWSYLSSRLSEKYRRLQAILLQQQNFAQKCAAWSAFLTEAEGNLAVDIAGSYEGLLEQQKVYDLFESDIFNRQQILFSIISDGQRMITEGQVEDPQEFQNKLGLLNEQWQSVIRRTGQRKDIIDRNIKKWQSYQKCLSKLSEWLKHMEVVLPVYEIGTESLQTLRSRYAQVKDDQRLFCIQEGTYLTLNEYGRELLQNSDRQASEQLQSELDGVQKLWHSLNGYIKERESHLENVLKEWDSTDESIGELQEWLQEVKKEVAREVPIHYDSLTKERKACSKTDKIFAVKKSELEKLHKSESRLSKSVSPDDISVLHERLVLLSKQLDELHLQNLQRKQRIIDKLNEWTRFFDKCKEMFDWMNKMEMKISQNGELSMEDLLEKLKNDYQEEIAAKENNRNFLKDLGERLVAASNRAKANDIEYKLAKLDDEWQQLLDLRHARVKKLEDTLTAVQQLESDTNDLRQWLSKVERELNTPITYTSCNLVEIQAKLKVQQELQKDIERHSSSVSSVLSLCEMLLHDNDACSTDADSEALRVTERSLDQRWNNICKLSLERKTKIEETWRLWQKFFEDYTGFDDWLTKSEQMLSEPPAVAPFAVIKEDVKKFEAFERKIHENLAQLEMINKQYRRLARESRTDTNLQLRKMVHDANNRWDEVARRCKKVLRRMKDLLMQKEEFDSTRESMIVWLTEMDLQLTNVEHFSESDVSVKVKQMKAFQQEIELNRSRLGEIDDFSKDLMQRCDPSDAARIQEDLDDLHRYADEVFARVTRFQKKLQRLSFAELSDDDDDLVDVCLHPATAVDELANIDSMSSGEEEDFNTDHSPSSSREPSPGPLDSLSHSPTFHPIVLPHHETPAYATPSDSRQSSRPSSGTPHHGRDPNSSRVTPTAETLEWDTSYDGSAAAADETDSKWKFRPRLEEIDQKDCSELLEECQSRIEAVENYLRCATPTGPQVESEIDAFTSLVEDCGLNVEALERCEPGEEDDQEQLRQQAADLTRRWSQIQEDVAIKTDHYKQNNKQWMQFKKDFNKISNWLDKAEETLNSQSSGVGIEDLEDSFKKYRDFRLGLNTCRTLLHSIKLCSKEYVDPETEQGQELQEKLEVMNHRWEAVCLRAEKWRRELQLAIMKSEEFHQSISDLDKKLLECEETIHSNEHIDLQADQDRLQEQYKLFVQKKKFLDSSQPRVMWMKEIADQIFADVDSEDCKSTQRQLHEIAKRTSELLKRCDENIEKLETVVDPTVFELDEPMSQTRVHPVHAPLGTLDSPVSLRSSSGSPIISYRALEDASGNSLDENEAAIAVLHASLPADSQRPALLARACRAAIPLQLLMLLLLGVACLIPLADDEYCCEFVNNFARSFAPMLRYTNGPPPR</sequence>
<evidence type="ECO:0000256" key="8">
    <source>
        <dbReference type="ARBA" id="ARBA00023242"/>
    </source>
</evidence>
<keyword evidence="10" id="KW-0175">Coiled coil</keyword>
<dbReference type="PANTHER" id="PTHR14514">
    <property type="entry name" value="PKA ANCHORING PROTEIN"/>
    <property type="match status" value="1"/>
</dbReference>
<dbReference type="Pfam" id="PF10541">
    <property type="entry name" value="KASH"/>
    <property type="match status" value="1"/>
</dbReference>
<accession>A0A9Q1HDV2</accession>
<evidence type="ECO:0000256" key="11">
    <source>
        <dbReference type="SAM" id="MobiDB-lite"/>
    </source>
</evidence>
<evidence type="ECO:0000256" key="5">
    <source>
        <dbReference type="ARBA" id="ARBA00022737"/>
    </source>
</evidence>
<feature type="topological domain" description="Cytoplasmic" evidence="9">
    <location>
        <begin position="1"/>
        <end position="1484"/>
    </location>
</feature>
<dbReference type="InterPro" id="IPR018159">
    <property type="entry name" value="Spectrin/alpha-actinin"/>
</dbReference>
<keyword evidence="7 9" id="KW-0472">Membrane</keyword>
<dbReference type="GO" id="GO:0031965">
    <property type="term" value="C:nuclear membrane"/>
    <property type="evidence" value="ECO:0007669"/>
    <property type="project" value="UniProtKB-SubCell"/>
</dbReference>
<comment type="similarity">
    <text evidence="2">Belongs to the nesprin family.</text>
</comment>
<feature type="region of interest" description="Disordered" evidence="11">
    <location>
        <begin position="970"/>
        <end position="1054"/>
    </location>
</feature>
<dbReference type="Pfam" id="PF00435">
    <property type="entry name" value="Spectrin"/>
    <property type="match status" value="7"/>
</dbReference>
<evidence type="ECO:0000313" key="13">
    <source>
        <dbReference type="EMBL" id="KAJ8045897.1"/>
    </source>
</evidence>
<dbReference type="EMBL" id="JAIZAY010000003">
    <property type="protein sequence ID" value="KAJ8045897.1"/>
    <property type="molecule type" value="Genomic_DNA"/>
</dbReference>
<evidence type="ECO:0000256" key="6">
    <source>
        <dbReference type="ARBA" id="ARBA00022989"/>
    </source>
</evidence>
<name>A0A9Q1HDV2_HOLLE</name>
<organism evidence="13 14">
    <name type="scientific">Holothuria leucospilota</name>
    <name type="common">Black long sea cucumber</name>
    <name type="synonym">Mertensiothuria leucospilota</name>
    <dbReference type="NCBI Taxonomy" id="206669"/>
    <lineage>
        <taxon>Eukaryota</taxon>
        <taxon>Metazoa</taxon>
        <taxon>Echinodermata</taxon>
        <taxon>Eleutherozoa</taxon>
        <taxon>Echinozoa</taxon>
        <taxon>Holothuroidea</taxon>
        <taxon>Aspidochirotacea</taxon>
        <taxon>Aspidochirotida</taxon>
        <taxon>Holothuriidae</taxon>
        <taxon>Holothuria</taxon>
    </lineage>
</organism>
<evidence type="ECO:0000256" key="3">
    <source>
        <dbReference type="ARBA" id="ARBA00022553"/>
    </source>
</evidence>
<feature type="compositionally biased region" description="Low complexity" evidence="11">
    <location>
        <begin position="1025"/>
        <end position="1036"/>
    </location>
</feature>
<protein>
    <submittedName>
        <fullName evidence="13">Nesprin-1</fullName>
    </submittedName>
</protein>
<evidence type="ECO:0000259" key="12">
    <source>
        <dbReference type="PROSITE" id="PS51049"/>
    </source>
</evidence>
<dbReference type="SMART" id="SM00150">
    <property type="entry name" value="SPEC"/>
    <property type="match status" value="10"/>
</dbReference>
<dbReference type="Proteomes" id="UP001152320">
    <property type="component" value="Chromosome 3"/>
</dbReference>
<keyword evidence="5" id="KW-0677">Repeat</keyword>
<feature type="topological domain" description="Perinuclear space" evidence="9">
    <location>
        <begin position="1506"/>
        <end position="1535"/>
    </location>
</feature>
<keyword evidence="4 9" id="KW-0812">Transmembrane</keyword>